<protein>
    <submittedName>
        <fullName evidence="1">Uncharacterized protein</fullName>
    </submittedName>
</protein>
<dbReference type="AlphaFoldDB" id="A0AAV5HRI3"/>
<organism evidence="1 2">
    <name type="scientific">Rubroshorea leprosula</name>
    <dbReference type="NCBI Taxonomy" id="152421"/>
    <lineage>
        <taxon>Eukaryota</taxon>
        <taxon>Viridiplantae</taxon>
        <taxon>Streptophyta</taxon>
        <taxon>Embryophyta</taxon>
        <taxon>Tracheophyta</taxon>
        <taxon>Spermatophyta</taxon>
        <taxon>Magnoliopsida</taxon>
        <taxon>eudicotyledons</taxon>
        <taxon>Gunneridae</taxon>
        <taxon>Pentapetalae</taxon>
        <taxon>rosids</taxon>
        <taxon>malvids</taxon>
        <taxon>Malvales</taxon>
        <taxon>Dipterocarpaceae</taxon>
        <taxon>Rubroshorea</taxon>
    </lineage>
</organism>
<gene>
    <name evidence="1" type="ORF">SLEP1_g3553</name>
</gene>
<name>A0AAV5HRI3_9ROSI</name>
<evidence type="ECO:0000313" key="1">
    <source>
        <dbReference type="EMBL" id="GKU89415.1"/>
    </source>
</evidence>
<proteinExistence type="predicted"/>
<sequence>MVQLSLTHETPALEVSTIGREKSNMTKVSKVFLTMYIIK</sequence>
<reference evidence="1 2" key="1">
    <citation type="journal article" date="2021" name="Commun. Biol.">
        <title>The genome of Shorea leprosula (Dipterocarpaceae) highlights the ecological relevance of drought in aseasonal tropical rainforests.</title>
        <authorList>
            <person name="Ng K.K.S."/>
            <person name="Kobayashi M.J."/>
            <person name="Fawcett J.A."/>
            <person name="Hatakeyama M."/>
            <person name="Paape T."/>
            <person name="Ng C.H."/>
            <person name="Ang C.C."/>
            <person name="Tnah L.H."/>
            <person name="Lee C.T."/>
            <person name="Nishiyama T."/>
            <person name="Sese J."/>
            <person name="O'Brien M.J."/>
            <person name="Copetti D."/>
            <person name="Mohd Noor M.I."/>
            <person name="Ong R.C."/>
            <person name="Putra M."/>
            <person name="Sireger I.Z."/>
            <person name="Indrioko S."/>
            <person name="Kosugi Y."/>
            <person name="Izuno A."/>
            <person name="Isagi Y."/>
            <person name="Lee S.L."/>
            <person name="Shimizu K.K."/>
        </authorList>
    </citation>
    <scope>NUCLEOTIDE SEQUENCE [LARGE SCALE GENOMIC DNA]</scope>
    <source>
        <strain evidence="1">214</strain>
    </source>
</reference>
<accession>A0AAV5HRI3</accession>
<keyword evidence="2" id="KW-1185">Reference proteome</keyword>
<dbReference type="EMBL" id="BPVZ01000003">
    <property type="protein sequence ID" value="GKU89415.1"/>
    <property type="molecule type" value="Genomic_DNA"/>
</dbReference>
<comment type="caution">
    <text evidence="1">The sequence shown here is derived from an EMBL/GenBank/DDBJ whole genome shotgun (WGS) entry which is preliminary data.</text>
</comment>
<dbReference type="Proteomes" id="UP001054252">
    <property type="component" value="Unassembled WGS sequence"/>
</dbReference>
<evidence type="ECO:0000313" key="2">
    <source>
        <dbReference type="Proteomes" id="UP001054252"/>
    </source>
</evidence>